<gene>
    <name evidence="2" type="ORF">HMPREF1065_03635</name>
</gene>
<sequence>MQMPIIDKEEKAFRDPYIFASDVKAITLDNVLVNLFMLMRNNGARIKLMLKSGIFHDIKSLKKYFQILEENHDVIGYSDNPEAIESWLRSSLVNMVFRGKAKENVASMRPLHLESYRIRNQRHTRDYNSADQLFIMLSQRPEVMKALKNYLSIGWDNASRRLVDSSTLDVDTAGILHLIKLVDIDTKASSSQIVIKPLLEKQANLFCDDIMRLLAYQHSIPRSVFIDYLRILVGFHLSLYFQKLIYLLPKMVKEGTVEVVDDWNQVVDLTDKLESNIAPIACSDMDKTLNGLIDYIRASYSIRVMRRLETPNASVAKALSMIKNPTVEINADINANLRAIYNKYYANAKTAEEQQEAEQNVKDLQDYLQFEETPLDKYVQCLMKVGAAYQLKFSRDFIDKASMKNEASALIIDGRSRKHTRRGAIGSKLLEVLVQLLVLEQTPSGEIGSRPLSIRQLAKEIRDRYGLIIDGTDEPRFKDADIKTHLAFKENMNALKNKLRQIGFYTDLSDASSLQKIRPRYKFNH</sequence>
<evidence type="ECO:0000313" key="3">
    <source>
        <dbReference type="Proteomes" id="UP000004019"/>
    </source>
</evidence>
<evidence type="ECO:0000313" key="2">
    <source>
        <dbReference type="EMBL" id="EIY34230.1"/>
    </source>
</evidence>
<evidence type="ECO:0000256" key="1">
    <source>
        <dbReference type="SAM" id="Coils"/>
    </source>
</evidence>
<dbReference type="PATRIC" id="fig|997877.3.peg.3831"/>
<feature type="coiled-coil region" evidence="1">
    <location>
        <begin position="334"/>
        <end position="367"/>
    </location>
</feature>
<proteinExistence type="predicted"/>
<comment type="caution">
    <text evidence="2">The sequence shown here is derived from an EMBL/GenBank/DDBJ whole genome shotgun (WGS) entry which is preliminary data.</text>
</comment>
<dbReference type="Pfam" id="PF26611">
    <property type="entry name" value="MAD7"/>
    <property type="match status" value="1"/>
</dbReference>
<dbReference type="InterPro" id="IPR058120">
    <property type="entry name" value="MADS7"/>
</dbReference>
<keyword evidence="1" id="KW-0175">Coiled coil</keyword>
<dbReference type="Proteomes" id="UP000004019">
    <property type="component" value="Unassembled WGS sequence"/>
</dbReference>
<accession>I8W6F9</accession>
<dbReference type="EMBL" id="AGXI01000030">
    <property type="protein sequence ID" value="EIY34230.1"/>
    <property type="molecule type" value="Genomic_DNA"/>
</dbReference>
<dbReference type="HOGENOM" id="CLU_489044_0_0_10"/>
<organism evidence="2 3">
    <name type="scientific">Phocaeicola dorei CL03T12C01</name>
    <dbReference type="NCBI Taxonomy" id="997877"/>
    <lineage>
        <taxon>Bacteria</taxon>
        <taxon>Pseudomonadati</taxon>
        <taxon>Bacteroidota</taxon>
        <taxon>Bacteroidia</taxon>
        <taxon>Bacteroidales</taxon>
        <taxon>Bacteroidaceae</taxon>
        <taxon>Phocaeicola</taxon>
    </lineage>
</organism>
<dbReference type="NCBIfam" id="NF047733">
    <property type="entry name" value="antiphage_MADS7"/>
    <property type="match status" value="1"/>
</dbReference>
<reference evidence="2 3" key="1">
    <citation type="submission" date="2012-02" db="EMBL/GenBank/DDBJ databases">
        <title>The Genome Sequence of Bacteroides dorei CL03T12C01.</title>
        <authorList>
            <consortium name="The Broad Institute Genome Sequencing Platform"/>
            <person name="Earl A."/>
            <person name="Ward D."/>
            <person name="Feldgarden M."/>
            <person name="Gevers D."/>
            <person name="Zitomersky N.L."/>
            <person name="Coyne M.J."/>
            <person name="Comstock L.E."/>
            <person name="Young S.K."/>
            <person name="Zeng Q."/>
            <person name="Gargeya S."/>
            <person name="Fitzgerald M."/>
            <person name="Haas B."/>
            <person name="Abouelleil A."/>
            <person name="Alvarado L."/>
            <person name="Arachchi H.M."/>
            <person name="Berlin A."/>
            <person name="Chapman S.B."/>
            <person name="Gearin G."/>
            <person name="Goldberg J."/>
            <person name="Griggs A."/>
            <person name="Gujja S."/>
            <person name="Hansen M."/>
            <person name="Heiman D."/>
            <person name="Howarth C."/>
            <person name="Larimer J."/>
            <person name="Lui A."/>
            <person name="MacDonald P.J.P."/>
            <person name="McCowen C."/>
            <person name="Montmayeur A."/>
            <person name="Murphy C."/>
            <person name="Neiman D."/>
            <person name="Pearson M."/>
            <person name="Priest M."/>
            <person name="Roberts A."/>
            <person name="Saif S."/>
            <person name="Shea T."/>
            <person name="Sisk P."/>
            <person name="Stolte C."/>
            <person name="Sykes S."/>
            <person name="Wortman J."/>
            <person name="Nusbaum C."/>
            <person name="Birren B."/>
        </authorList>
    </citation>
    <scope>NUCLEOTIDE SEQUENCE [LARGE SCALE GENOMIC DNA]</scope>
    <source>
        <strain evidence="2 3">CL03T12C01</strain>
    </source>
</reference>
<dbReference type="AlphaFoldDB" id="I8W6F9"/>
<name>I8W6F9_9BACT</name>
<protein>
    <submittedName>
        <fullName evidence="2">Uncharacterized protein</fullName>
    </submittedName>
</protein>